<feature type="domain" description="Glycosyltransferase 2-like" evidence="2">
    <location>
        <begin position="3"/>
        <end position="118"/>
    </location>
</feature>
<evidence type="ECO:0000256" key="1">
    <source>
        <dbReference type="SAM" id="Phobius"/>
    </source>
</evidence>
<dbReference type="PANTHER" id="PTHR48090">
    <property type="entry name" value="UNDECAPRENYL-PHOSPHATE 4-DEOXY-4-FORMAMIDO-L-ARABINOSE TRANSFERASE-RELATED"/>
    <property type="match status" value="1"/>
</dbReference>
<evidence type="ECO:0000313" key="4">
    <source>
        <dbReference type="Proteomes" id="UP000824028"/>
    </source>
</evidence>
<reference evidence="3" key="2">
    <citation type="submission" date="2021-04" db="EMBL/GenBank/DDBJ databases">
        <authorList>
            <person name="Gilroy R."/>
        </authorList>
    </citation>
    <scope>NUCLEOTIDE SEQUENCE</scope>
    <source>
        <strain evidence="3">ChiHjej9B8-1298</strain>
    </source>
</reference>
<dbReference type="InterPro" id="IPR050256">
    <property type="entry name" value="Glycosyltransferase_2"/>
</dbReference>
<dbReference type="CDD" id="cd04179">
    <property type="entry name" value="DPM_DPG-synthase_like"/>
    <property type="match status" value="1"/>
</dbReference>
<keyword evidence="1" id="KW-0812">Transmembrane</keyword>
<dbReference type="Proteomes" id="UP000824028">
    <property type="component" value="Unassembled WGS sequence"/>
</dbReference>
<dbReference type="Gene3D" id="3.90.550.10">
    <property type="entry name" value="Spore Coat Polysaccharide Biosynthesis Protein SpsA, Chain A"/>
    <property type="match status" value="1"/>
</dbReference>
<sequence>MWCVVIPTYNNAGTIRRVVEEVCRQTRHVIVVDDGSTDDTADRLEGLDLILLRHDRNRGKGRALRTGLRHARFLGFDEAVTLDADGQHFADDIPALLQAAGQCPGSLVVGSRNLTAEGMPARNTFANRFSNFWFRLQTGIRLPDTQTGFRLYPLRRMGSLWWLTARYEAELEMLVWAAWRGIPLVSVPVRVWYPPEGERVSHFRPGWDFARISLLNTVLCVLAVVYGWPVRLLRILFRRKI</sequence>
<proteinExistence type="predicted"/>
<accession>A0A9D2E9G4</accession>
<reference evidence="3" key="1">
    <citation type="journal article" date="2021" name="PeerJ">
        <title>Extensive microbial diversity within the chicken gut microbiome revealed by metagenomics and culture.</title>
        <authorList>
            <person name="Gilroy R."/>
            <person name="Ravi A."/>
            <person name="Getino M."/>
            <person name="Pursley I."/>
            <person name="Horton D.L."/>
            <person name="Alikhan N.F."/>
            <person name="Baker D."/>
            <person name="Gharbi K."/>
            <person name="Hall N."/>
            <person name="Watson M."/>
            <person name="Adriaenssens E.M."/>
            <person name="Foster-Nyarko E."/>
            <person name="Jarju S."/>
            <person name="Secka A."/>
            <person name="Antonio M."/>
            <person name="Oren A."/>
            <person name="Chaudhuri R.R."/>
            <person name="La Ragione R."/>
            <person name="Hildebrand F."/>
            <person name="Pallen M.J."/>
        </authorList>
    </citation>
    <scope>NUCLEOTIDE SEQUENCE</scope>
    <source>
        <strain evidence="3">ChiHjej9B8-1298</strain>
    </source>
</reference>
<dbReference type="Pfam" id="PF00535">
    <property type="entry name" value="Glycos_transf_2"/>
    <property type="match status" value="1"/>
</dbReference>
<keyword evidence="1" id="KW-1133">Transmembrane helix</keyword>
<protein>
    <submittedName>
        <fullName evidence="3">Glycosyltransferase family 2 protein</fullName>
    </submittedName>
</protein>
<comment type="caution">
    <text evidence="3">The sequence shown here is derived from an EMBL/GenBank/DDBJ whole genome shotgun (WGS) entry which is preliminary data.</text>
</comment>
<dbReference type="AlphaFoldDB" id="A0A9D2E9G4"/>
<dbReference type="PANTHER" id="PTHR48090:SF7">
    <property type="entry name" value="RFBJ PROTEIN"/>
    <property type="match status" value="1"/>
</dbReference>
<evidence type="ECO:0000259" key="2">
    <source>
        <dbReference type="Pfam" id="PF00535"/>
    </source>
</evidence>
<dbReference type="EMBL" id="DXBX01000055">
    <property type="protein sequence ID" value="HIZ33282.1"/>
    <property type="molecule type" value="Genomic_DNA"/>
</dbReference>
<dbReference type="InterPro" id="IPR029044">
    <property type="entry name" value="Nucleotide-diphossugar_trans"/>
</dbReference>
<keyword evidence="1" id="KW-0472">Membrane</keyword>
<feature type="transmembrane region" description="Helical" evidence="1">
    <location>
        <begin position="213"/>
        <end position="233"/>
    </location>
</feature>
<evidence type="ECO:0000313" key="3">
    <source>
        <dbReference type="EMBL" id="HIZ33282.1"/>
    </source>
</evidence>
<gene>
    <name evidence="3" type="ORF">H9814_07070</name>
</gene>
<name>A0A9D2E9G4_9BACE</name>
<dbReference type="InterPro" id="IPR001173">
    <property type="entry name" value="Glyco_trans_2-like"/>
</dbReference>
<dbReference type="SUPFAM" id="SSF53448">
    <property type="entry name" value="Nucleotide-diphospho-sugar transferases"/>
    <property type="match status" value="1"/>
</dbReference>
<organism evidence="3 4">
    <name type="scientific">Candidatus Bacteroides merdigallinarum</name>
    <dbReference type="NCBI Taxonomy" id="2838473"/>
    <lineage>
        <taxon>Bacteria</taxon>
        <taxon>Pseudomonadati</taxon>
        <taxon>Bacteroidota</taxon>
        <taxon>Bacteroidia</taxon>
        <taxon>Bacteroidales</taxon>
        <taxon>Bacteroidaceae</taxon>
        <taxon>Bacteroides</taxon>
    </lineage>
</organism>